<dbReference type="GO" id="GO:0008270">
    <property type="term" value="F:zinc ion binding"/>
    <property type="evidence" value="ECO:0007669"/>
    <property type="project" value="UniProtKB-KW"/>
</dbReference>
<evidence type="ECO:0000313" key="6">
    <source>
        <dbReference type="EMBL" id="KAF7267366.1"/>
    </source>
</evidence>
<dbReference type="Proteomes" id="UP000625711">
    <property type="component" value="Unassembled WGS sequence"/>
</dbReference>
<dbReference type="Gene3D" id="3.30.40.10">
    <property type="entry name" value="Zinc/RING finger domain, C3HC4 (zinc finger)"/>
    <property type="match status" value="1"/>
</dbReference>
<evidence type="ECO:0000259" key="5">
    <source>
        <dbReference type="PROSITE" id="PS50089"/>
    </source>
</evidence>
<gene>
    <name evidence="6" type="ORF">GWI33_019375</name>
</gene>
<name>A0A834HW64_RHYFE</name>
<evidence type="ECO:0000256" key="2">
    <source>
        <dbReference type="ARBA" id="ARBA00022771"/>
    </source>
</evidence>
<dbReference type="EMBL" id="JAACXV010014432">
    <property type="protein sequence ID" value="KAF7267366.1"/>
    <property type="molecule type" value="Genomic_DNA"/>
</dbReference>
<dbReference type="InterPro" id="IPR017907">
    <property type="entry name" value="Znf_RING_CS"/>
</dbReference>
<keyword evidence="2 4" id="KW-0863">Zinc-finger</keyword>
<reference evidence="6" key="1">
    <citation type="submission" date="2020-08" db="EMBL/GenBank/DDBJ databases">
        <title>Genome sequencing and assembly of the red palm weevil Rhynchophorus ferrugineus.</title>
        <authorList>
            <person name="Dias G.B."/>
            <person name="Bergman C.M."/>
            <person name="Manee M."/>
        </authorList>
    </citation>
    <scope>NUCLEOTIDE SEQUENCE</scope>
    <source>
        <strain evidence="6">AA-2017</strain>
        <tissue evidence="6">Whole larva</tissue>
    </source>
</reference>
<sequence>MEESNKKRKYCKLPNVPNEKRQRLNSEYRQDIDNSPENANCPICLCSTYKKLIGLPKNCQHQFCLHCLKKWSKRKNTCPVCRKRYGAIMVKSRYTRNHIKQLPVKRPTDIEGYFIDTKAFLEMISRFFMNFVGNIL</sequence>
<accession>A0A834HW64</accession>
<evidence type="ECO:0000256" key="4">
    <source>
        <dbReference type="PROSITE-ProRule" id="PRU00175"/>
    </source>
</evidence>
<dbReference type="PROSITE" id="PS50089">
    <property type="entry name" value="ZF_RING_2"/>
    <property type="match status" value="1"/>
</dbReference>
<keyword evidence="1" id="KW-0479">Metal-binding</keyword>
<proteinExistence type="predicted"/>
<evidence type="ECO:0000256" key="3">
    <source>
        <dbReference type="ARBA" id="ARBA00022833"/>
    </source>
</evidence>
<evidence type="ECO:0000313" key="7">
    <source>
        <dbReference type="Proteomes" id="UP000625711"/>
    </source>
</evidence>
<organism evidence="6 7">
    <name type="scientific">Rhynchophorus ferrugineus</name>
    <name type="common">Red palm weevil</name>
    <name type="synonym">Curculio ferrugineus</name>
    <dbReference type="NCBI Taxonomy" id="354439"/>
    <lineage>
        <taxon>Eukaryota</taxon>
        <taxon>Metazoa</taxon>
        <taxon>Ecdysozoa</taxon>
        <taxon>Arthropoda</taxon>
        <taxon>Hexapoda</taxon>
        <taxon>Insecta</taxon>
        <taxon>Pterygota</taxon>
        <taxon>Neoptera</taxon>
        <taxon>Endopterygota</taxon>
        <taxon>Coleoptera</taxon>
        <taxon>Polyphaga</taxon>
        <taxon>Cucujiformia</taxon>
        <taxon>Curculionidae</taxon>
        <taxon>Dryophthorinae</taxon>
        <taxon>Rhynchophorus</taxon>
    </lineage>
</organism>
<dbReference type="InterPro" id="IPR001841">
    <property type="entry name" value="Znf_RING"/>
</dbReference>
<dbReference type="SMART" id="SM00184">
    <property type="entry name" value="RING"/>
    <property type="match status" value="1"/>
</dbReference>
<dbReference type="InterPro" id="IPR047157">
    <property type="entry name" value="PHRF1/Atg35"/>
</dbReference>
<dbReference type="OrthoDB" id="1935339at2759"/>
<dbReference type="Pfam" id="PF13639">
    <property type="entry name" value="zf-RING_2"/>
    <property type="match status" value="1"/>
</dbReference>
<dbReference type="PROSITE" id="PS00518">
    <property type="entry name" value="ZF_RING_1"/>
    <property type="match status" value="1"/>
</dbReference>
<keyword evidence="3" id="KW-0862">Zinc</keyword>
<dbReference type="PANTHER" id="PTHR12618:SF20">
    <property type="entry name" value="PHD AND RING FINGER DOMAIN-CONTAINING PROTEIN 1"/>
    <property type="match status" value="1"/>
</dbReference>
<protein>
    <recommendedName>
        <fullName evidence="5">RING-type domain-containing protein</fullName>
    </recommendedName>
</protein>
<dbReference type="AlphaFoldDB" id="A0A834HW64"/>
<dbReference type="PANTHER" id="PTHR12618">
    <property type="entry name" value="PHD AND RING FINGER DOMAIN-CONTAINING PROTEIN 1"/>
    <property type="match status" value="1"/>
</dbReference>
<evidence type="ECO:0000256" key="1">
    <source>
        <dbReference type="ARBA" id="ARBA00022723"/>
    </source>
</evidence>
<keyword evidence="7" id="KW-1185">Reference proteome</keyword>
<comment type="caution">
    <text evidence="6">The sequence shown here is derived from an EMBL/GenBank/DDBJ whole genome shotgun (WGS) entry which is preliminary data.</text>
</comment>
<feature type="domain" description="RING-type" evidence="5">
    <location>
        <begin position="41"/>
        <end position="82"/>
    </location>
</feature>
<dbReference type="SUPFAM" id="SSF57850">
    <property type="entry name" value="RING/U-box"/>
    <property type="match status" value="1"/>
</dbReference>
<dbReference type="InterPro" id="IPR013083">
    <property type="entry name" value="Znf_RING/FYVE/PHD"/>
</dbReference>